<evidence type="ECO:0000256" key="1">
    <source>
        <dbReference type="SAM" id="Coils"/>
    </source>
</evidence>
<dbReference type="InterPro" id="IPR027417">
    <property type="entry name" value="P-loop_NTPase"/>
</dbReference>
<evidence type="ECO:0000313" key="4">
    <source>
        <dbReference type="Proteomes" id="UP000069030"/>
    </source>
</evidence>
<dbReference type="InterPro" id="IPR045455">
    <property type="entry name" value="NrS-1_pol-like_helicase"/>
</dbReference>
<dbReference type="Gene3D" id="3.40.50.300">
    <property type="entry name" value="P-loop containing nucleotide triphosphate hydrolases"/>
    <property type="match status" value="1"/>
</dbReference>
<protein>
    <recommendedName>
        <fullName evidence="2">NrS-1 polymerase-like helicase domain-containing protein</fullName>
    </recommendedName>
</protein>
<dbReference type="RefSeq" id="WP_058699239.1">
    <property type="nucleotide sequence ID" value="NZ_CP013690.1"/>
</dbReference>
<dbReference type="EMBL" id="CP013690">
    <property type="protein sequence ID" value="ALU26042.1"/>
    <property type="molecule type" value="Genomic_DNA"/>
</dbReference>
<sequence length="412" mass="49161">MNLDSAEFIRVGTAYYAIIERPTLSKTTEKVMLPWNKETIVNDFGKDFISNIKKYYGFCCIPQHINYNREIGDFYNIYHPIDYQVQRFNDNLDFLESKLVYTLDFIRHIFGDQYQLGLDYFKILLEYPTQVLPVLVLVSKARETGKSTMLKYLRKIFSFNATYINAESFVNNFNSDLDGKLLVLIDEVVTDNQQITERIKFLSTADRNKIERKGRDKEEVESFYKFVMTSNFEDSFMKIDREEIRFWVRKIPQIEKNPDFLDLLFKEIPDFLNYLHTIPYSTTKKTRMWFTPEQIRTDALVKLMNSDKSKLQDEVLELLREIQERFEEKKICLTPMETCAIIKKLNKRSHIEANDVRTIFKSWGFVPSNNSNKYLGYDYQSYGEFTRLDRKGRYYEIELSKIARFFDDSDDR</sequence>
<dbReference type="GeneID" id="66974689"/>
<gene>
    <name evidence="3" type="ORF">AS202_07735</name>
</gene>
<evidence type="ECO:0000313" key="3">
    <source>
        <dbReference type="EMBL" id="ALU26042.1"/>
    </source>
</evidence>
<feature type="coiled-coil region" evidence="1">
    <location>
        <begin position="301"/>
        <end position="328"/>
    </location>
</feature>
<name>A0AAI8G4A0_9FLAO</name>
<reference evidence="3 4" key="1">
    <citation type="journal article" date="2016" name="J. Zhejiang Univ. Sci. B">
        <title>Antibiotic resistance mechanisms of Myroides sp.</title>
        <authorList>
            <person name="Hu S."/>
            <person name="Yuan S."/>
            <person name="Qu H."/>
            <person name="Jiang T."/>
            <person name="Zhou Y."/>
            <person name="Wang M."/>
            <person name="Ming D."/>
        </authorList>
    </citation>
    <scope>NUCLEOTIDE SEQUENCE [LARGE SCALE GENOMIC DNA]</scope>
    <source>
        <strain evidence="3 4">PR63039</strain>
    </source>
</reference>
<dbReference type="SUPFAM" id="SSF52540">
    <property type="entry name" value="P-loop containing nucleoside triphosphate hydrolases"/>
    <property type="match status" value="1"/>
</dbReference>
<evidence type="ECO:0000259" key="2">
    <source>
        <dbReference type="Pfam" id="PF19263"/>
    </source>
</evidence>
<dbReference type="AlphaFoldDB" id="A0AAI8G4A0"/>
<feature type="domain" description="NrS-1 polymerase-like helicase" evidence="2">
    <location>
        <begin position="137"/>
        <end position="242"/>
    </location>
</feature>
<proteinExistence type="predicted"/>
<keyword evidence="1" id="KW-0175">Coiled coil</keyword>
<organism evidence="3 4">
    <name type="scientific">Myroides odoratimimus</name>
    <dbReference type="NCBI Taxonomy" id="76832"/>
    <lineage>
        <taxon>Bacteria</taxon>
        <taxon>Pseudomonadati</taxon>
        <taxon>Bacteroidota</taxon>
        <taxon>Flavobacteriia</taxon>
        <taxon>Flavobacteriales</taxon>
        <taxon>Flavobacteriaceae</taxon>
        <taxon>Myroides</taxon>
    </lineage>
</organism>
<dbReference type="KEGG" id="mod:AS202_07735"/>
<dbReference type="Proteomes" id="UP000069030">
    <property type="component" value="Chromosome"/>
</dbReference>
<accession>A0AAI8G4A0</accession>
<dbReference type="Pfam" id="PF19263">
    <property type="entry name" value="DUF5906"/>
    <property type="match status" value="1"/>
</dbReference>